<protein>
    <recommendedName>
        <fullName evidence="3">SPOR domain-containing protein</fullName>
    </recommendedName>
</protein>
<evidence type="ECO:0000313" key="5">
    <source>
        <dbReference type="Proteomes" id="UP000015520"/>
    </source>
</evidence>
<dbReference type="eggNOG" id="COG3087">
    <property type="taxonomic scope" value="Bacteria"/>
</dbReference>
<evidence type="ECO:0000313" key="4">
    <source>
        <dbReference type="EMBL" id="EQB35395.1"/>
    </source>
</evidence>
<evidence type="ECO:0000256" key="2">
    <source>
        <dbReference type="SAM" id="Phobius"/>
    </source>
</evidence>
<keyword evidence="5" id="KW-1185">Reference proteome</keyword>
<dbReference type="AlphaFoldDB" id="T0J2W6"/>
<comment type="caution">
    <text evidence="4">The sequence shown here is derived from an EMBL/GenBank/DDBJ whole genome shotgun (WGS) entry which is preliminary data.</text>
</comment>
<dbReference type="InterPro" id="IPR007730">
    <property type="entry name" value="SPOR-like_dom"/>
</dbReference>
<dbReference type="Pfam" id="PF05036">
    <property type="entry name" value="SPOR"/>
    <property type="match status" value="1"/>
</dbReference>
<proteinExistence type="predicted"/>
<evidence type="ECO:0000256" key="1">
    <source>
        <dbReference type="SAM" id="MobiDB-lite"/>
    </source>
</evidence>
<name>T0J2W6_9BACT</name>
<feature type="region of interest" description="Disordered" evidence="1">
    <location>
        <begin position="51"/>
        <end position="70"/>
    </location>
</feature>
<dbReference type="EMBL" id="AUPZ01000013">
    <property type="protein sequence ID" value="EQB35395.1"/>
    <property type="molecule type" value="Genomic_DNA"/>
</dbReference>
<keyword evidence="2" id="KW-0812">Transmembrane</keyword>
<dbReference type="OrthoDB" id="5372972at2"/>
<dbReference type="PROSITE" id="PS51724">
    <property type="entry name" value="SPOR"/>
    <property type="match status" value="1"/>
</dbReference>
<keyword evidence="2" id="KW-0472">Membrane</keyword>
<dbReference type="GO" id="GO:0042834">
    <property type="term" value="F:peptidoglycan binding"/>
    <property type="evidence" value="ECO:0007669"/>
    <property type="project" value="InterPro"/>
</dbReference>
<keyword evidence="2" id="KW-1133">Transmembrane helix</keyword>
<dbReference type="Gene3D" id="3.30.70.1070">
    <property type="entry name" value="Sporulation related repeat"/>
    <property type="match status" value="1"/>
</dbReference>
<dbReference type="InterPro" id="IPR036680">
    <property type="entry name" value="SPOR-like_sf"/>
</dbReference>
<feature type="region of interest" description="Disordered" evidence="1">
    <location>
        <begin position="100"/>
        <end position="138"/>
    </location>
</feature>
<feature type="transmembrane region" description="Helical" evidence="2">
    <location>
        <begin position="24"/>
        <end position="45"/>
    </location>
</feature>
<sequence>MNEKNELNDIILNKGNSASSNKKIVLAVATLGVILIIVVMLMSTLTPDAKDNLPQPIPLPQEEVTTVEKPQEEPLFEEVEVIQENSNDNDNLDQIAQRLKQQSQDTKEEAKPSVKPKKEKAKVATKAEPKVQKKAEAQAPKPSIDNAYYVQVGSFSKYAPNKKFLDSILAQGYRYKFHKVAKGSSVLNKVLVGPFYTEKEARSALRTIRSNIEAGAFLIKL</sequence>
<feature type="domain" description="SPOR" evidence="3">
    <location>
        <begin position="142"/>
        <end position="221"/>
    </location>
</feature>
<dbReference type="PATRIC" id="fig|1172190.3.peg.1718"/>
<dbReference type="RefSeq" id="WP_021288033.1">
    <property type="nucleotide sequence ID" value="NZ_AUPZ01000013.1"/>
</dbReference>
<dbReference type="SUPFAM" id="SSF110997">
    <property type="entry name" value="Sporulation related repeat"/>
    <property type="match status" value="1"/>
</dbReference>
<reference evidence="4 5" key="1">
    <citation type="submission" date="2013-07" db="EMBL/GenBank/DDBJ databases">
        <title>Sulfurimonas hongkongensis AST-10 Genome Sequencing.</title>
        <authorList>
            <person name="Cai L."/>
            <person name="Zhang T."/>
        </authorList>
    </citation>
    <scope>NUCLEOTIDE SEQUENCE [LARGE SCALE GENOMIC DNA]</scope>
    <source>
        <strain evidence="4 5">AST-10</strain>
    </source>
</reference>
<dbReference type="STRING" id="1172190.M947_08925"/>
<organism evidence="4 5">
    <name type="scientific">Sulfurimonas hongkongensis</name>
    <dbReference type="NCBI Taxonomy" id="1172190"/>
    <lineage>
        <taxon>Bacteria</taxon>
        <taxon>Pseudomonadati</taxon>
        <taxon>Campylobacterota</taxon>
        <taxon>Epsilonproteobacteria</taxon>
        <taxon>Campylobacterales</taxon>
        <taxon>Sulfurimonadaceae</taxon>
        <taxon>Sulfurimonas</taxon>
    </lineage>
</organism>
<gene>
    <name evidence="4" type="ORF">M947_08925</name>
</gene>
<dbReference type="Proteomes" id="UP000015520">
    <property type="component" value="Unassembled WGS sequence"/>
</dbReference>
<feature type="compositionally biased region" description="Basic and acidic residues" evidence="1">
    <location>
        <begin position="121"/>
        <end position="136"/>
    </location>
</feature>
<evidence type="ECO:0000259" key="3">
    <source>
        <dbReference type="PROSITE" id="PS51724"/>
    </source>
</evidence>
<accession>T0J2W6</accession>